<reference evidence="2" key="1">
    <citation type="submission" date="2021-02" db="EMBL/GenBank/DDBJ databases">
        <title>Draft genome sequence of Microbispora sp. RL4-1S isolated from rice leaves in Thailand.</title>
        <authorList>
            <person name="Muangham S."/>
            <person name="Duangmal K."/>
        </authorList>
    </citation>
    <scope>NUCLEOTIDE SEQUENCE</scope>
    <source>
        <strain evidence="2">RL4-1S</strain>
    </source>
</reference>
<sequence>MSLSPVMRLVPLAAAALVAVAALPASAEIVDPAPIGPGQLFYGVVNGQTGHAVIKMACFGPVYEGQTGHPMAGQTVKVLPAPSYSAWALGYTGTAADGVAVTGPLASTASRPIVLHTYAVAAEIPTTMTLPCYGTGELTFTPVPTSATARATAVKVDFVGQP</sequence>
<evidence type="ECO:0000313" key="2">
    <source>
        <dbReference type="EMBL" id="MBP2702327.1"/>
    </source>
</evidence>
<dbReference type="RefSeq" id="WP_210153638.1">
    <property type="nucleotide sequence ID" value="NZ_JAFCNB010000001.1"/>
</dbReference>
<protein>
    <submittedName>
        <fullName evidence="2">Uncharacterized protein</fullName>
    </submittedName>
</protein>
<proteinExistence type="predicted"/>
<evidence type="ECO:0000313" key="3">
    <source>
        <dbReference type="Proteomes" id="UP000674234"/>
    </source>
</evidence>
<dbReference type="EMBL" id="JAFCNB010000001">
    <property type="protein sequence ID" value="MBP2702327.1"/>
    <property type="molecule type" value="Genomic_DNA"/>
</dbReference>
<gene>
    <name evidence="2" type="ORF">JOL79_00770</name>
</gene>
<evidence type="ECO:0000256" key="1">
    <source>
        <dbReference type="SAM" id="SignalP"/>
    </source>
</evidence>
<organism evidence="2 3">
    <name type="scientific">Microbispora oryzae</name>
    <dbReference type="NCBI Taxonomy" id="2806554"/>
    <lineage>
        <taxon>Bacteria</taxon>
        <taxon>Bacillati</taxon>
        <taxon>Actinomycetota</taxon>
        <taxon>Actinomycetes</taxon>
        <taxon>Streptosporangiales</taxon>
        <taxon>Streptosporangiaceae</taxon>
        <taxon>Microbispora</taxon>
    </lineage>
</organism>
<feature type="chain" id="PRO_5036829463" evidence="1">
    <location>
        <begin position="28"/>
        <end position="162"/>
    </location>
</feature>
<keyword evidence="3" id="KW-1185">Reference proteome</keyword>
<keyword evidence="1" id="KW-0732">Signal</keyword>
<accession>A0A941AH54</accession>
<dbReference type="AlphaFoldDB" id="A0A941AH54"/>
<dbReference type="Proteomes" id="UP000674234">
    <property type="component" value="Unassembled WGS sequence"/>
</dbReference>
<feature type="signal peptide" evidence="1">
    <location>
        <begin position="1"/>
        <end position="27"/>
    </location>
</feature>
<name>A0A941AH54_9ACTN</name>
<comment type="caution">
    <text evidence="2">The sequence shown here is derived from an EMBL/GenBank/DDBJ whole genome shotgun (WGS) entry which is preliminary data.</text>
</comment>